<evidence type="ECO:0000313" key="6">
    <source>
        <dbReference type="Proteomes" id="UP000051913"/>
    </source>
</evidence>
<dbReference type="RefSeq" id="WP_057851529.1">
    <property type="nucleotide sequence ID" value="NZ_LLXX01000118.1"/>
</dbReference>
<dbReference type="Pfam" id="PF07992">
    <property type="entry name" value="Pyr_redox_2"/>
    <property type="match status" value="1"/>
</dbReference>
<dbReference type="STRING" id="1518501.CQ10_23205"/>
<keyword evidence="6" id="KW-1185">Reference proteome</keyword>
<dbReference type="Proteomes" id="UP000051913">
    <property type="component" value="Unassembled WGS sequence"/>
</dbReference>
<organism evidence="5 6">
    <name type="scientific">Bradyrhizobium valentinum</name>
    <dbReference type="NCBI Taxonomy" id="1518501"/>
    <lineage>
        <taxon>Bacteria</taxon>
        <taxon>Pseudomonadati</taxon>
        <taxon>Pseudomonadota</taxon>
        <taxon>Alphaproteobacteria</taxon>
        <taxon>Hyphomicrobiales</taxon>
        <taxon>Nitrobacteraceae</taxon>
        <taxon>Bradyrhizobium</taxon>
    </lineage>
</organism>
<protein>
    <recommendedName>
        <fullName evidence="1">Thioredoxin reductase</fullName>
    </recommendedName>
</protein>
<evidence type="ECO:0000256" key="2">
    <source>
        <dbReference type="ARBA" id="ARBA00022630"/>
    </source>
</evidence>
<accession>A0A0R3L3Z9</accession>
<comment type="caution">
    <text evidence="5">The sequence shown here is derived from an EMBL/GenBank/DDBJ whole genome shotgun (WGS) entry which is preliminary data.</text>
</comment>
<name>A0A0R3L3Z9_9BRAD</name>
<evidence type="ECO:0000313" key="5">
    <source>
        <dbReference type="EMBL" id="KRR05574.1"/>
    </source>
</evidence>
<dbReference type="AlphaFoldDB" id="A0A0R3L3Z9"/>
<dbReference type="PRINTS" id="PR00469">
    <property type="entry name" value="PNDRDTASEII"/>
</dbReference>
<gene>
    <name evidence="5" type="ORF">CP49_03595</name>
</gene>
<reference evidence="5 6" key="1">
    <citation type="submission" date="2014-03" db="EMBL/GenBank/DDBJ databases">
        <title>Bradyrhizobium valentinum sp. nov., isolated from effective nodules of Lupinus mariae-josephae, a lupine endemic of basic-lime soils in Eastern Spain.</title>
        <authorList>
            <person name="Duran D."/>
            <person name="Rey L."/>
            <person name="Navarro A."/>
            <person name="Busquets A."/>
            <person name="Imperial J."/>
            <person name="Ruiz-Argueso T."/>
        </authorList>
    </citation>
    <scope>NUCLEOTIDE SEQUENCE [LARGE SCALE GENOMIC DNA]</scope>
    <source>
        <strain evidence="5 6">LmjM3</strain>
    </source>
</reference>
<dbReference type="InterPro" id="IPR050097">
    <property type="entry name" value="Ferredoxin-NADP_redctase_2"/>
</dbReference>
<evidence type="ECO:0000259" key="4">
    <source>
        <dbReference type="Pfam" id="PF07992"/>
    </source>
</evidence>
<dbReference type="GO" id="GO:0016491">
    <property type="term" value="F:oxidoreductase activity"/>
    <property type="evidence" value="ECO:0007669"/>
    <property type="project" value="UniProtKB-KW"/>
</dbReference>
<dbReference type="Gene3D" id="3.50.50.60">
    <property type="entry name" value="FAD/NAD(P)-binding domain"/>
    <property type="match status" value="2"/>
</dbReference>
<evidence type="ECO:0000256" key="1">
    <source>
        <dbReference type="ARBA" id="ARBA00018719"/>
    </source>
</evidence>
<dbReference type="SUPFAM" id="SSF51905">
    <property type="entry name" value="FAD/NAD(P)-binding domain"/>
    <property type="match status" value="1"/>
</dbReference>
<sequence>MHFDVIIIGGSFAGLSAALQLGRARRTVLVIDAGERRNRFASASHGFLGRDGVAPGEIIAEATRQLARYVTVATLKGSASKAGRAEEGFYVETHSDTFHGKRLILAGGVVDILPDIPGLADRWGRSIFHCPYCHGYELERGPIGVLATGAFSMHHAMMLPDWGPTTLLTNDSFIPDEAQLSALAGRGVSVEEGRVRQIFGQRPTVELANGRTIEFAGIFTLGRTVGGPIAEQLGCDLKDGPLGKFIGVDEQQQTSIPKVFACGDVARAAGSIALAVSDGTMAGVAAHRSLIF</sequence>
<keyword evidence="2" id="KW-0285">Flavoprotein</keyword>
<keyword evidence="3" id="KW-0560">Oxidoreductase</keyword>
<dbReference type="InterPro" id="IPR023753">
    <property type="entry name" value="FAD/NAD-binding_dom"/>
</dbReference>
<dbReference type="PRINTS" id="PR00368">
    <property type="entry name" value="FADPNR"/>
</dbReference>
<evidence type="ECO:0000256" key="3">
    <source>
        <dbReference type="ARBA" id="ARBA00023002"/>
    </source>
</evidence>
<dbReference type="PANTHER" id="PTHR48105">
    <property type="entry name" value="THIOREDOXIN REDUCTASE 1-RELATED-RELATED"/>
    <property type="match status" value="1"/>
</dbReference>
<dbReference type="EMBL" id="LLXX01000118">
    <property type="protein sequence ID" value="KRR05574.1"/>
    <property type="molecule type" value="Genomic_DNA"/>
</dbReference>
<dbReference type="OrthoDB" id="9786503at2"/>
<proteinExistence type="predicted"/>
<feature type="domain" description="FAD/NAD(P)-binding" evidence="4">
    <location>
        <begin position="3"/>
        <end position="277"/>
    </location>
</feature>
<dbReference type="InterPro" id="IPR036188">
    <property type="entry name" value="FAD/NAD-bd_sf"/>
</dbReference>